<dbReference type="RefSeq" id="WP_134084577.1">
    <property type="nucleotide sequence ID" value="NZ_SOQX01000006.1"/>
</dbReference>
<dbReference type="PANTHER" id="PTHR21366:SF22">
    <property type="entry name" value="VOC DOMAIN-CONTAINING PROTEIN"/>
    <property type="match status" value="1"/>
</dbReference>
<dbReference type="GO" id="GO:0046872">
    <property type="term" value="F:metal ion binding"/>
    <property type="evidence" value="ECO:0007669"/>
    <property type="project" value="UniProtKB-KW"/>
</dbReference>
<dbReference type="GO" id="GO:0004462">
    <property type="term" value="F:lactoylglutathione lyase activity"/>
    <property type="evidence" value="ECO:0007669"/>
    <property type="project" value="InterPro"/>
</dbReference>
<protein>
    <submittedName>
        <fullName evidence="3">Glyoxylase I family protein</fullName>
    </submittedName>
</protein>
<dbReference type="Pfam" id="PF00903">
    <property type="entry name" value="Glyoxalase"/>
    <property type="match status" value="1"/>
</dbReference>
<dbReference type="InterPro" id="IPR029068">
    <property type="entry name" value="Glyas_Bleomycin-R_OHBP_Dase"/>
</dbReference>
<dbReference type="PANTHER" id="PTHR21366">
    <property type="entry name" value="GLYOXALASE FAMILY PROTEIN"/>
    <property type="match status" value="1"/>
</dbReference>
<accession>A0A4R8IJ96</accession>
<evidence type="ECO:0000256" key="1">
    <source>
        <dbReference type="ARBA" id="ARBA00022723"/>
    </source>
</evidence>
<dbReference type="AlphaFoldDB" id="A0A4R8IJ96"/>
<evidence type="ECO:0000313" key="4">
    <source>
        <dbReference type="Proteomes" id="UP000294914"/>
    </source>
</evidence>
<dbReference type="PROSITE" id="PS51819">
    <property type="entry name" value="VOC"/>
    <property type="match status" value="1"/>
</dbReference>
<keyword evidence="1" id="KW-0479">Metal-binding</keyword>
<dbReference type="Gene3D" id="3.10.180.10">
    <property type="entry name" value="2,3-Dihydroxybiphenyl 1,2-Dioxygenase, domain 1"/>
    <property type="match status" value="1"/>
</dbReference>
<dbReference type="PROSITE" id="PS00934">
    <property type="entry name" value="GLYOXALASE_I_1"/>
    <property type="match status" value="1"/>
</dbReference>
<dbReference type="InterPro" id="IPR037523">
    <property type="entry name" value="VOC_core"/>
</dbReference>
<comment type="caution">
    <text evidence="3">The sequence shown here is derived from an EMBL/GenBank/DDBJ whole genome shotgun (WGS) entry which is preliminary data.</text>
</comment>
<feature type="domain" description="VOC" evidence="2">
    <location>
        <begin position="6"/>
        <end position="123"/>
    </location>
</feature>
<organism evidence="3 4">
    <name type="scientific">Thiohalophilus thiocyanatoxydans</name>
    <dbReference type="NCBI Taxonomy" id="381308"/>
    <lineage>
        <taxon>Bacteria</taxon>
        <taxon>Pseudomonadati</taxon>
        <taxon>Pseudomonadota</taxon>
        <taxon>Gammaproteobacteria</taxon>
        <taxon>Thiohalomonadales</taxon>
        <taxon>Thiohalophilaceae</taxon>
        <taxon>Thiohalophilus</taxon>
    </lineage>
</organism>
<name>A0A4R8IJ96_9GAMM</name>
<dbReference type="OrthoDB" id="9804944at2"/>
<sequence>MSNITALDHVSLLVSDTRQALAFYQQVLGLMVDETRPDLGYPGAWLQLGDRQLHLLELPNPDPVVGRPTHGGRDRHLAVRVQSLDTLIASLEQHGIDFTLSRSGRRALFCRDPDANALEFIEQ</sequence>
<gene>
    <name evidence="3" type="ORF">EDC23_2275</name>
</gene>
<dbReference type="CDD" id="cd07245">
    <property type="entry name" value="VOC_like"/>
    <property type="match status" value="1"/>
</dbReference>
<dbReference type="EMBL" id="SOQX01000006">
    <property type="protein sequence ID" value="TDY00104.1"/>
    <property type="molecule type" value="Genomic_DNA"/>
</dbReference>
<dbReference type="InterPro" id="IPR004360">
    <property type="entry name" value="Glyas_Fos-R_dOase_dom"/>
</dbReference>
<dbReference type="InterPro" id="IPR018146">
    <property type="entry name" value="Glyoxalase_1_CS"/>
</dbReference>
<proteinExistence type="predicted"/>
<evidence type="ECO:0000259" key="2">
    <source>
        <dbReference type="PROSITE" id="PS51819"/>
    </source>
</evidence>
<dbReference type="InterPro" id="IPR050383">
    <property type="entry name" value="GlyoxalaseI/FosfomycinResist"/>
</dbReference>
<dbReference type="Proteomes" id="UP000294914">
    <property type="component" value="Unassembled WGS sequence"/>
</dbReference>
<evidence type="ECO:0000313" key="3">
    <source>
        <dbReference type="EMBL" id="TDY00104.1"/>
    </source>
</evidence>
<keyword evidence="4" id="KW-1185">Reference proteome</keyword>
<dbReference type="SUPFAM" id="SSF54593">
    <property type="entry name" value="Glyoxalase/Bleomycin resistance protein/Dihydroxybiphenyl dioxygenase"/>
    <property type="match status" value="1"/>
</dbReference>
<reference evidence="3 4" key="1">
    <citation type="submission" date="2019-03" db="EMBL/GenBank/DDBJ databases">
        <title>Genomic Encyclopedia of Type Strains, Phase IV (KMG-IV): sequencing the most valuable type-strain genomes for metagenomic binning, comparative biology and taxonomic classification.</title>
        <authorList>
            <person name="Goeker M."/>
        </authorList>
    </citation>
    <scope>NUCLEOTIDE SEQUENCE [LARGE SCALE GENOMIC DNA]</scope>
    <source>
        <strain evidence="3 4">DSM 16326</strain>
    </source>
</reference>